<gene>
    <name evidence="1" type="ORF">WA026_006468</name>
</gene>
<proteinExistence type="predicted"/>
<reference evidence="1 2" key="1">
    <citation type="submission" date="2023-03" db="EMBL/GenBank/DDBJ databases">
        <title>Genome insight into feeding habits of ladybird beetles.</title>
        <authorList>
            <person name="Li H.-S."/>
            <person name="Huang Y.-H."/>
            <person name="Pang H."/>
        </authorList>
    </citation>
    <scope>NUCLEOTIDE SEQUENCE [LARGE SCALE GENOMIC DNA]</scope>
    <source>
        <strain evidence="1">SYSU_2023b</strain>
        <tissue evidence="1">Whole body</tissue>
    </source>
</reference>
<dbReference type="AlphaFoldDB" id="A0AAW1U6W1"/>
<comment type="caution">
    <text evidence="1">The sequence shown here is derived from an EMBL/GenBank/DDBJ whole genome shotgun (WGS) entry which is preliminary data.</text>
</comment>
<accession>A0AAW1U6W1</accession>
<organism evidence="1 2">
    <name type="scientific">Henosepilachna vigintioctopunctata</name>
    <dbReference type="NCBI Taxonomy" id="420089"/>
    <lineage>
        <taxon>Eukaryota</taxon>
        <taxon>Metazoa</taxon>
        <taxon>Ecdysozoa</taxon>
        <taxon>Arthropoda</taxon>
        <taxon>Hexapoda</taxon>
        <taxon>Insecta</taxon>
        <taxon>Pterygota</taxon>
        <taxon>Neoptera</taxon>
        <taxon>Endopterygota</taxon>
        <taxon>Coleoptera</taxon>
        <taxon>Polyphaga</taxon>
        <taxon>Cucujiformia</taxon>
        <taxon>Coccinelloidea</taxon>
        <taxon>Coccinellidae</taxon>
        <taxon>Epilachninae</taxon>
        <taxon>Epilachnini</taxon>
        <taxon>Henosepilachna</taxon>
    </lineage>
</organism>
<name>A0AAW1U6W1_9CUCU</name>
<keyword evidence="2" id="KW-1185">Reference proteome</keyword>
<protein>
    <submittedName>
        <fullName evidence="1">Uncharacterized protein</fullName>
    </submittedName>
</protein>
<sequence>MEKMSNVQLHKIIKNSLASYLSYKWSKNKLYLKKRKNKARREKSNKEKASTKLEKKHSVINLENDIFIYDAKTKTFTQLDLCDCFRNGLKYRKLDPFNTQPSKKKYELPPTKYSSEDSRDFKNLQLTDLEDSVEQIFSNQLLKKSQWDLKAISPSKFDIFIQKELNKYSGKNMNVKSFNINSKPNFEKQPKNNLQSSAAIGYYKITFDDNALQCDSQSKIR</sequence>
<dbReference type="Proteomes" id="UP001431783">
    <property type="component" value="Unassembled WGS sequence"/>
</dbReference>
<dbReference type="EMBL" id="JARQZJ010000062">
    <property type="protein sequence ID" value="KAK9879402.1"/>
    <property type="molecule type" value="Genomic_DNA"/>
</dbReference>
<evidence type="ECO:0000313" key="2">
    <source>
        <dbReference type="Proteomes" id="UP001431783"/>
    </source>
</evidence>
<evidence type="ECO:0000313" key="1">
    <source>
        <dbReference type="EMBL" id="KAK9879402.1"/>
    </source>
</evidence>